<evidence type="ECO:0000256" key="1">
    <source>
        <dbReference type="SAM" id="MobiDB-lite"/>
    </source>
</evidence>
<reference evidence="2" key="1">
    <citation type="submission" date="2021-04" db="EMBL/GenBank/DDBJ databases">
        <title>Whole genome sequencing of Enterococci isolates from hospitalized patients.</title>
        <authorList>
            <person name="Ogoti B.M."/>
            <person name="Onyambu F.G."/>
        </authorList>
    </citation>
    <scope>NUCLEOTIDE SEQUENCE</scope>
    <source>
        <strain evidence="2">242</strain>
    </source>
</reference>
<protein>
    <submittedName>
        <fullName evidence="2">Uncharacterized protein</fullName>
    </submittedName>
</protein>
<sequence>MIGAQVRDSCGSSRTGETHRRLRRGGSPPARGKRASGEINLTVLLGK</sequence>
<feature type="region of interest" description="Disordered" evidence="1">
    <location>
        <begin position="1"/>
        <end position="47"/>
    </location>
</feature>
<name>A0A941FFF1_9BACI</name>
<proteinExistence type="predicted"/>
<evidence type="ECO:0000313" key="2">
    <source>
        <dbReference type="EMBL" id="MBR8643793.1"/>
    </source>
</evidence>
<comment type="caution">
    <text evidence="2">The sequence shown here is derived from an EMBL/GenBank/DDBJ whole genome shotgun (WGS) entry which is preliminary data.</text>
</comment>
<accession>A0A941FFF1</accession>
<dbReference type="Proteomes" id="UP000680045">
    <property type="component" value="Unassembled WGS sequence"/>
</dbReference>
<evidence type="ECO:0000313" key="3">
    <source>
        <dbReference type="Proteomes" id="UP000680045"/>
    </source>
</evidence>
<dbReference type="EMBL" id="JAGTPW010000001">
    <property type="protein sequence ID" value="MBR8643793.1"/>
    <property type="molecule type" value="Genomic_DNA"/>
</dbReference>
<gene>
    <name evidence="2" type="ORF">KEH51_00525</name>
</gene>
<dbReference type="AlphaFoldDB" id="A0A941FFF1"/>
<organism evidence="2 3">
    <name type="scientific">Peribacillus frigoritolerans</name>
    <dbReference type="NCBI Taxonomy" id="450367"/>
    <lineage>
        <taxon>Bacteria</taxon>
        <taxon>Bacillati</taxon>
        <taxon>Bacillota</taxon>
        <taxon>Bacilli</taxon>
        <taxon>Bacillales</taxon>
        <taxon>Bacillaceae</taxon>
        <taxon>Peribacillus</taxon>
    </lineage>
</organism>